<dbReference type="SUPFAM" id="SSF53474">
    <property type="entry name" value="alpha/beta-Hydrolases"/>
    <property type="match status" value="1"/>
</dbReference>
<dbReference type="Proteomes" id="UP000436088">
    <property type="component" value="Unassembled WGS sequence"/>
</dbReference>
<dbReference type="InterPro" id="IPR002921">
    <property type="entry name" value="Fungal_lipase-type"/>
</dbReference>
<feature type="domain" description="Fungal lipase-type" evidence="3">
    <location>
        <begin position="282"/>
        <end position="381"/>
    </location>
</feature>
<reference evidence="4" key="1">
    <citation type="submission" date="2019-09" db="EMBL/GenBank/DDBJ databases">
        <title>Draft genome information of white flower Hibiscus syriacus.</title>
        <authorList>
            <person name="Kim Y.-M."/>
        </authorList>
    </citation>
    <scope>NUCLEOTIDE SEQUENCE [LARGE SCALE GENOMIC DNA]</scope>
    <source>
        <strain evidence="4">YM2019G1</strain>
    </source>
</reference>
<dbReference type="CDD" id="cd00519">
    <property type="entry name" value="Lipase_3"/>
    <property type="match status" value="1"/>
</dbReference>
<dbReference type="InterPro" id="IPR029058">
    <property type="entry name" value="AB_hydrolase_fold"/>
</dbReference>
<name>A0A6A2Z0Y9_HIBSY</name>
<proteinExistence type="predicted"/>
<organism evidence="4 5">
    <name type="scientific">Hibiscus syriacus</name>
    <name type="common">Rose of Sharon</name>
    <dbReference type="NCBI Taxonomy" id="106335"/>
    <lineage>
        <taxon>Eukaryota</taxon>
        <taxon>Viridiplantae</taxon>
        <taxon>Streptophyta</taxon>
        <taxon>Embryophyta</taxon>
        <taxon>Tracheophyta</taxon>
        <taxon>Spermatophyta</taxon>
        <taxon>Magnoliopsida</taxon>
        <taxon>eudicotyledons</taxon>
        <taxon>Gunneridae</taxon>
        <taxon>Pentapetalae</taxon>
        <taxon>rosids</taxon>
        <taxon>malvids</taxon>
        <taxon>Malvales</taxon>
        <taxon>Malvaceae</taxon>
        <taxon>Malvoideae</taxon>
        <taxon>Hibiscus</taxon>
    </lineage>
</organism>
<keyword evidence="5" id="KW-1185">Reference proteome</keyword>
<dbReference type="InterPro" id="IPR051218">
    <property type="entry name" value="Sec_MonoDiacylglyc_Lipase"/>
</dbReference>
<dbReference type="EMBL" id="VEPZ02001229">
    <property type="protein sequence ID" value="KAE8685558.1"/>
    <property type="molecule type" value="Genomic_DNA"/>
</dbReference>
<evidence type="ECO:0000313" key="4">
    <source>
        <dbReference type="EMBL" id="KAE8685558.1"/>
    </source>
</evidence>
<feature type="compositionally biased region" description="Basic and acidic residues" evidence="2">
    <location>
        <begin position="150"/>
        <end position="168"/>
    </location>
</feature>
<keyword evidence="4" id="KW-0808">Transferase</keyword>
<evidence type="ECO:0000259" key="3">
    <source>
        <dbReference type="Pfam" id="PF01764"/>
    </source>
</evidence>
<dbReference type="Pfam" id="PF01764">
    <property type="entry name" value="Lipase_3"/>
    <property type="match status" value="1"/>
</dbReference>
<dbReference type="PANTHER" id="PTHR45856">
    <property type="entry name" value="ALPHA/BETA-HYDROLASES SUPERFAMILY PROTEIN"/>
    <property type="match status" value="1"/>
</dbReference>
<dbReference type="Gene3D" id="3.40.50.1820">
    <property type="entry name" value="alpha/beta hydrolase"/>
    <property type="match status" value="1"/>
</dbReference>
<dbReference type="PANTHER" id="PTHR45856:SF11">
    <property type="entry name" value="FUNGAL LIPASE-LIKE DOMAIN-CONTAINING PROTEIN"/>
    <property type="match status" value="1"/>
</dbReference>
<dbReference type="GO" id="GO:0016787">
    <property type="term" value="F:hydrolase activity"/>
    <property type="evidence" value="ECO:0007669"/>
    <property type="project" value="UniProtKB-KW"/>
</dbReference>
<dbReference type="AlphaFoldDB" id="A0A6A2Z0Y9"/>
<keyword evidence="1" id="KW-0378">Hydrolase</keyword>
<dbReference type="GO" id="GO:0016301">
    <property type="term" value="F:kinase activity"/>
    <property type="evidence" value="ECO:0007669"/>
    <property type="project" value="UniProtKB-KW"/>
</dbReference>
<evidence type="ECO:0000256" key="1">
    <source>
        <dbReference type="ARBA" id="ARBA00022801"/>
    </source>
</evidence>
<sequence>MTGQLTLKSDVYSLEWSCSSLLRGARPLMKHVLMETNLVAWARPLFKDRRKFPKMADPLLQGRYPMRGLYQALAVAAMCLQEQAATRPLIGDVVTALTYLASQTYAPNAPNNQSNGVGPSTLRLKDDQRSMTEDWTARMGGYGSPSTHRNSPDYRARNHVGKRDESHRGSPLNSTRTGEIHVIAILIENVLLRRLRYGVKHDDKLTVYNRTLATILVEYASAGFEVVELVIDVQNCLQGFVGVAKDINAIVIAFRGTQDNRIGLKTYSGNKLDLNYPGTPRIYTAYHNTTIRSGILYAVKKTKEFYGDLDIMITGHSMGGAIASFCALDLTVNHEAKNVQVITFGQPRIGNAAFASYYGKLVPNTIRVTNEHDIVPHLPPYYYFPEKTYHHFLQKKCGYQYEKICDGSGEDPHCSRSVSGSSITDHLNYYGVDLTFIQWRSCTIVMDPRVSEHAKKRITKEIPLCREIRLHFLFRK</sequence>
<feature type="region of interest" description="Disordered" evidence="2">
    <location>
        <begin position="137"/>
        <end position="173"/>
    </location>
</feature>
<protein>
    <submittedName>
        <fullName evidence="4">Serine/threonine-protein kinase PBS1</fullName>
    </submittedName>
</protein>
<dbReference type="GO" id="GO:0006629">
    <property type="term" value="P:lipid metabolic process"/>
    <property type="evidence" value="ECO:0007669"/>
    <property type="project" value="InterPro"/>
</dbReference>
<dbReference type="Gene3D" id="1.10.510.10">
    <property type="entry name" value="Transferase(Phosphotransferase) domain 1"/>
    <property type="match status" value="1"/>
</dbReference>
<evidence type="ECO:0000256" key="2">
    <source>
        <dbReference type="SAM" id="MobiDB-lite"/>
    </source>
</evidence>
<comment type="caution">
    <text evidence="4">The sequence shown here is derived from an EMBL/GenBank/DDBJ whole genome shotgun (WGS) entry which is preliminary data.</text>
</comment>
<accession>A0A6A2Z0Y9</accession>
<keyword evidence="4" id="KW-0418">Kinase</keyword>
<gene>
    <name evidence="4" type="ORF">F3Y22_tig00111095pilonHSYRG00063</name>
</gene>
<evidence type="ECO:0000313" key="5">
    <source>
        <dbReference type="Proteomes" id="UP000436088"/>
    </source>
</evidence>